<dbReference type="RefSeq" id="WP_367994619.1">
    <property type="nucleotide sequence ID" value="NZ_JBFPJR010000024.1"/>
</dbReference>
<keyword evidence="3" id="KW-1185">Reference proteome</keyword>
<organism evidence="2 3">
    <name type="scientific">Nocardioides eburneus</name>
    <dbReference type="NCBI Taxonomy" id="3231482"/>
    <lineage>
        <taxon>Bacteria</taxon>
        <taxon>Bacillati</taxon>
        <taxon>Actinomycetota</taxon>
        <taxon>Actinomycetes</taxon>
        <taxon>Propionibacteriales</taxon>
        <taxon>Nocardioidaceae</taxon>
        <taxon>Nocardioides</taxon>
    </lineage>
</organism>
<accession>A0ABV3T0B9</accession>
<sequence>MLSPDRRCDDRRDHRRDHRGEQTPERGRRGAIARCAAAVVGVLLVAPLTASCGGSSTDAYCDAVKGHQKELTDLFSAPGDGAVLKALPALRDLRDAAPSDIRADWNQLVGALGDLQSALDAADVAPGDYAAGKPPAGLTAAERARITAAANEVSGAQEASAHVLQEVRDVCHTPLTL</sequence>
<evidence type="ECO:0000256" key="1">
    <source>
        <dbReference type="SAM" id="MobiDB-lite"/>
    </source>
</evidence>
<protein>
    <submittedName>
        <fullName evidence="2">Uncharacterized protein</fullName>
    </submittedName>
</protein>
<dbReference type="Proteomes" id="UP001556631">
    <property type="component" value="Unassembled WGS sequence"/>
</dbReference>
<evidence type="ECO:0000313" key="2">
    <source>
        <dbReference type="EMBL" id="MEX0428648.1"/>
    </source>
</evidence>
<reference evidence="2 3" key="1">
    <citation type="submission" date="2024-07" db="EMBL/GenBank/DDBJ databases">
        <authorList>
            <person name="Lee S."/>
            <person name="Kang M."/>
        </authorList>
    </citation>
    <scope>NUCLEOTIDE SEQUENCE [LARGE SCALE GENOMIC DNA]</scope>
    <source>
        <strain evidence="2 3">DS6</strain>
    </source>
</reference>
<gene>
    <name evidence="2" type="ORF">AB3X52_13550</name>
</gene>
<feature type="region of interest" description="Disordered" evidence="1">
    <location>
        <begin position="1"/>
        <end position="28"/>
    </location>
</feature>
<comment type="caution">
    <text evidence="2">The sequence shown here is derived from an EMBL/GenBank/DDBJ whole genome shotgun (WGS) entry which is preliminary data.</text>
</comment>
<evidence type="ECO:0000313" key="3">
    <source>
        <dbReference type="Proteomes" id="UP001556631"/>
    </source>
</evidence>
<proteinExistence type="predicted"/>
<name>A0ABV3T0B9_9ACTN</name>
<dbReference type="EMBL" id="JBFPJR010000024">
    <property type="protein sequence ID" value="MEX0428648.1"/>
    <property type="molecule type" value="Genomic_DNA"/>
</dbReference>